<dbReference type="InterPro" id="IPR011009">
    <property type="entry name" value="Kinase-like_dom_sf"/>
</dbReference>
<reference evidence="5 6" key="1">
    <citation type="journal article" date="2018" name="Plant J.">
        <title>Genome sequences of Chlorella sorokiniana UTEX 1602 and Micractinium conductrix SAG 241.80: implications to maltose excretion by a green alga.</title>
        <authorList>
            <person name="Arriola M.B."/>
            <person name="Velmurugan N."/>
            <person name="Zhang Y."/>
            <person name="Plunkett M.H."/>
            <person name="Hondzo H."/>
            <person name="Barney B.M."/>
        </authorList>
    </citation>
    <scope>NUCLEOTIDE SEQUENCE [LARGE SCALE GENOMIC DNA]</scope>
    <source>
        <strain evidence="5 6">SAG 241.80</strain>
    </source>
</reference>
<dbReference type="Proteomes" id="UP000239649">
    <property type="component" value="Unassembled WGS sequence"/>
</dbReference>
<dbReference type="EMBL" id="LHPF02000066">
    <property type="protein sequence ID" value="PSC67309.1"/>
    <property type="molecule type" value="Genomic_DNA"/>
</dbReference>
<dbReference type="GO" id="GO:0046467">
    <property type="term" value="P:membrane lipid biosynthetic process"/>
    <property type="evidence" value="ECO:0007669"/>
    <property type="project" value="TreeGrafter"/>
</dbReference>
<evidence type="ECO:0000256" key="3">
    <source>
        <dbReference type="SAM" id="Phobius"/>
    </source>
</evidence>
<dbReference type="GO" id="GO:0016020">
    <property type="term" value="C:membrane"/>
    <property type="evidence" value="ECO:0007669"/>
    <property type="project" value="GOC"/>
</dbReference>
<dbReference type="PANTHER" id="PTHR10566">
    <property type="entry name" value="CHAPERONE-ACTIVITY OF BC1 COMPLEX CABC1 -RELATED"/>
    <property type="match status" value="1"/>
</dbReference>
<name>A0A2P6UZQ6_9CHLO</name>
<keyword evidence="3" id="KW-1133">Transmembrane helix</keyword>
<accession>A0A2P6UZQ6</accession>
<keyword evidence="5" id="KW-0808">Transferase</keyword>
<dbReference type="SUPFAM" id="SSF56112">
    <property type="entry name" value="Protein kinase-like (PK-like)"/>
    <property type="match status" value="1"/>
</dbReference>
<dbReference type="Pfam" id="PF03109">
    <property type="entry name" value="ABC1"/>
    <property type="match status" value="1"/>
</dbReference>
<feature type="region of interest" description="Disordered" evidence="2">
    <location>
        <begin position="1"/>
        <end position="39"/>
    </location>
</feature>
<evidence type="ECO:0000256" key="1">
    <source>
        <dbReference type="ARBA" id="ARBA00009670"/>
    </source>
</evidence>
<dbReference type="GO" id="GO:0016301">
    <property type="term" value="F:kinase activity"/>
    <property type="evidence" value="ECO:0007669"/>
    <property type="project" value="UniProtKB-KW"/>
</dbReference>
<feature type="domain" description="ABC1 atypical kinase-like" evidence="4">
    <location>
        <begin position="195"/>
        <end position="437"/>
    </location>
</feature>
<evidence type="ECO:0000313" key="6">
    <source>
        <dbReference type="Proteomes" id="UP000239649"/>
    </source>
</evidence>
<dbReference type="STRING" id="554055.A0A2P6UZQ6"/>
<protein>
    <submittedName>
        <fullName evidence="5">AarF domain-containing kinase chloroplastic</fullName>
    </submittedName>
</protein>
<organism evidence="5 6">
    <name type="scientific">Micractinium conductrix</name>
    <dbReference type="NCBI Taxonomy" id="554055"/>
    <lineage>
        <taxon>Eukaryota</taxon>
        <taxon>Viridiplantae</taxon>
        <taxon>Chlorophyta</taxon>
        <taxon>core chlorophytes</taxon>
        <taxon>Trebouxiophyceae</taxon>
        <taxon>Chlorellales</taxon>
        <taxon>Chlorellaceae</taxon>
        <taxon>Chlorella clade</taxon>
        <taxon>Micractinium</taxon>
    </lineage>
</organism>
<dbReference type="InterPro" id="IPR050154">
    <property type="entry name" value="UbiB_kinase"/>
</dbReference>
<dbReference type="AlphaFoldDB" id="A0A2P6UZQ6"/>
<evidence type="ECO:0000313" key="5">
    <source>
        <dbReference type="EMBL" id="PSC67309.1"/>
    </source>
</evidence>
<keyword evidence="3" id="KW-0472">Membrane</keyword>
<gene>
    <name evidence="5" type="ORF">C2E20_9009</name>
</gene>
<proteinExistence type="inferred from homology"/>
<keyword evidence="5" id="KW-0418">Kinase</keyword>
<evidence type="ECO:0000256" key="2">
    <source>
        <dbReference type="SAM" id="MobiDB-lite"/>
    </source>
</evidence>
<dbReference type="GO" id="GO:1901031">
    <property type="term" value="P:regulation of response to reactive oxygen species"/>
    <property type="evidence" value="ECO:0007669"/>
    <property type="project" value="TreeGrafter"/>
</dbReference>
<comment type="similarity">
    <text evidence="1">Belongs to the protein kinase superfamily. ADCK protein kinase family.</text>
</comment>
<sequence>MRYSGPPPGNGSSASASSSSGRTVGVTVSSSGAVSAGSSGAVPGGAMLYRQSVPAATAVRSAAGSLAGAVPPGAASGSTFQRSMMVAGFEEDSSQPDLGTDYQYSWAQENYSKRRRNLDSWSFVLTLRTRLWLLDQKWSYSGGQTAERRSARARTLAVWIREQILQLGPTYIKIGQLFSTRSDLFPPEFTEELSKLQDRVPAFSADKAEAIIERELGAPVSVLFRDFDRRPIAAASLGQVHRATLHTGESVVVKVQRPGLRKLFDIDLEVLGKVAEALDRGDEATRDFKGIYKECAETLYAEIDYIAEGRNADRFRRNFREQPWVKVPRVYWQHCSPSVLTLEYAPGVKITDITRIQAAGLDAPAVARRATEAYLLQILRHGFFHADPHPGNIAVDGEGALIFYDFGMMGEIVPATRERLVDLFQGVAQQDTDAVVRELVALGIIVPTSDLLSIRRSIQYFIQNINRQAQQQEAVGVIGEDLFAIAVDQPFRFPAAFTFVLRAFATLEGIGKALDPDFKFATVAAPYATELLNLTGARSQSSFLLEQLQQQATDLGQAAAAMPGRVQKMDATLALLESGDLKLRVRVLEAERAARRAGVIQAATLNTIVCMGTLNVAVQLGLAGYSVAAGAALAVSAGSAVVVGLGMRRVKRLDKFEISIKTGQRYDPNA</sequence>
<keyword evidence="3" id="KW-0812">Transmembrane</keyword>
<dbReference type="PANTHER" id="PTHR10566:SF113">
    <property type="entry name" value="PROTEIN ACTIVITY OF BC1 COMPLEX KINASE 7, CHLOROPLASTIC"/>
    <property type="match status" value="1"/>
</dbReference>
<dbReference type="OrthoDB" id="427480at2759"/>
<dbReference type="InterPro" id="IPR004147">
    <property type="entry name" value="ABC1_dom"/>
</dbReference>
<dbReference type="CDD" id="cd05121">
    <property type="entry name" value="ABC1_ADCK3-like"/>
    <property type="match status" value="1"/>
</dbReference>
<comment type="caution">
    <text evidence="5">The sequence shown here is derived from an EMBL/GenBank/DDBJ whole genome shotgun (WGS) entry which is preliminary data.</text>
</comment>
<evidence type="ECO:0000259" key="4">
    <source>
        <dbReference type="Pfam" id="PF03109"/>
    </source>
</evidence>
<feature type="compositionally biased region" description="Low complexity" evidence="2">
    <location>
        <begin position="10"/>
        <end position="39"/>
    </location>
</feature>
<keyword evidence="6" id="KW-1185">Reference proteome</keyword>
<feature type="transmembrane region" description="Helical" evidence="3">
    <location>
        <begin position="622"/>
        <end position="645"/>
    </location>
</feature>